<keyword evidence="2" id="KW-1185">Reference proteome</keyword>
<reference evidence="1" key="2">
    <citation type="submission" date="2023-05" db="EMBL/GenBank/DDBJ databases">
        <authorList>
            <consortium name="Lawrence Berkeley National Laboratory"/>
            <person name="Steindorff A."/>
            <person name="Hensen N."/>
            <person name="Bonometti L."/>
            <person name="Westerberg I."/>
            <person name="Brannstrom I.O."/>
            <person name="Guillou S."/>
            <person name="Cros-Aarteil S."/>
            <person name="Calhoun S."/>
            <person name="Haridas S."/>
            <person name="Kuo A."/>
            <person name="Mondo S."/>
            <person name="Pangilinan J."/>
            <person name="Riley R."/>
            <person name="Labutti K."/>
            <person name="Andreopoulos B."/>
            <person name="Lipzen A."/>
            <person name="Chen C."/>
            <person name="Yanf M."/>
            <person name="Daum C."/>
            <person name="Ng V."/>
            <person name="Clum A."/>
            <person name="Ohm R."/>
            <person name="Martin F."/>
            <person name="Silar P."/>
            <person name="Natvig D."/>
            <person name="Lalanne C."/>
            <person name="Gautier V."/>
            <person name="Ament-Velasquez S.L."/>
            <person name="Kruys A."/>
            <person name="Hutchinson M.I."/>
            <person name="Powell A.J."/>
            <person name="Barry K."/>
            <person name="Miller A.N."/>
            <person name="Grigoriev I.V."/>
            <person name="Debuchy R."/>
            <person name="Gladieux P."/>
            <person name="Thoren M.H."/>
            <person name="Johannesson H."/>
        </authorList>
    </citation>
    <scope>NUCLEOTIDE SEQUENCE</scope>
    <source>
        <strain evidence="1">CBS 508.74</strain>
    </source>
</reference>
<proteinExistence type="predicted"/>
<sequence>MLVIATQAYAKKEQESGNAPNAARLYKEARDHLKRLMREINVSLGPGQWDGLGSTDRVAGSAMLRAMNEERTPLLELIAGLGDDGLRDGIHYDEAIAVAKEEKYPKIKAVLEEHRALCANTSPSVFGNRAKLEEWVTGDWTVQEWDGDRVRIVGSGEKDQGDLDVTVEAWLSGEIKLRPIIRGSLIDQTWVYCGQASRERKAFGGYYGMPGTTRDQSWGTFFF</sequence>
<protein>
    <submittedName>
        <fullName evidence="1">Uncharacterized protein</fullName>
    </submittedName>
</protein>
<dbReference type="AlphaFoldDB" id="A0AAN6YXX1"/>
<comment type="caution">
    <text evidence="1">The sequence shown here is derived from an EMBL/GenBank/DDBJ whole genome shotgun (WGS) entry which is preliminary data.</text>
</comment>
<dbReference type="GeneID" id="89941358"/>
<evidence type="ECO:0000313" key="1">
    <source>
        <dbReference type="EMBL" id="KAK4117608.1"/>
    </source>
</evidence>
<name>A0AAN6YXX1_9PEZI</name>
<dbReference type="EMBL" id="MU853332">
    <property type="protein sequence ID" value="KAK4117608.1"/>
    <property type="molecule type" value="Genomic_DNA"/>
</dbReference>
<evidence type="ECO:0000313" key="2">
    <source>
        <dbReference type="Proteomes" id="UP001302812"/>
    </source>
</evidence>
<accession>A0AAN6YXX1</accession>
<dbReference type="RefSeq" id="XP_064675178.1">
    <property type="nucleotide sequence ID" value="XM_064817233.1"/>
</dbReference>
<organism evidence="1 2">
    <name type="scientific">Canariomyces notabilis</name>
    <dbReference type="NCBI Taxonomy" id="2074819"/>
    <lineage>
        <taxon>Eukaryota</taxon>
        <taxon>Fungi</taxon>
        <taxon>Dikarya</taxon>
        <taxon>Ascomycota</taxon>
        <taxon>Pezizomycotina</taxon>
        <taxon>Sordariomycetes</taxon>
        <taxon>Sordariomycetidae</taxon>
        <taxon>Sordariales</taxon>
        <taxon>Chaetomiaceae</taxon>
        <taxon>Canariomyces</taxon>
    </lineage>
</organism>
<gene>
    <name evidence="1" type="ORF">N656DRAFT_794065</name>
</gene>
<dbReference type="Proteomes" id="UP001302812">
    <property type="component" value="Unassembled WGS sequence"/>
</dbReference>
<reference evidence="1" key="1">
    <citation type="journal article" date="2023" name="Mol. Phylogenet. Evol.">
        <title>Genome-scale phylogeny and comparative genomics of the fungal order Sordariales.</title>
        <authorList>
            <person name="Hensen N."/>
            <person name="Bonometti L."/>
            <person name="Westerberg I."/>
            <person name="Brannstrom I.O."/>
            <person name="Guillou S."/>
            <person name="Cros-Aarteil S."/>
            <person name="Calhoun S."/>
            <person name="Haridas S."/>
            <person name="Kuo A."/>
            <person name="Mondo S."/>
            <person name="Pangilinan J."/>
            <person name="Riley R."/>
            <person name="LaButti K."/>
            <person name="Andreopoulos B."/>
            <person name="Lipzen A."/>
            <person name="Chen C."/>
            <person name="Yan M."/>
            <person name="Daum C."/>
            <person name="Ng V."/>
            <person name="Clum A."/>
            <person name="Steindorff A."/>
            <person name="Ohm R.A."/>
            <person name="Martin F."/>
            <person name="Silar P."/>
            <person name="Natvig D.O."/>
            <person name="Lalanne C."/>
            <person name="Gautier V."/>
            <person name="Ament-Velasquez S.L."/>
            <person name="Kruys A."/>
            <person name="Hutchinson M.I."/>
            <person name="Powell A.J."/>
            <person name="Barry K."/>
            <person name="Miller A.N."/>
            <person name="Grigoriev I.V."/>
            <person name="Debuchy R."/>
            <person name="Gladieux P."/>
            <person name="Hiltunen Thoren M."/>
            <person name="Johannesson H."/>
        </authorList>
    </citation>
    <scope>NUCLEOTIDE SEQUENCE</scope>
    <source>
        <strain evidence="1">CBS 508.74</strain>
    </source>
</reference>